<dbReference type="SUPFAM" id="SSF63825">
    <property type="entry name" value="YWTD domain"/>
    <property type="match status" value="1"/>
</dbReference>
<evidence type="ECO:0008006" key="3">
    <source>
        <dbReference type="Google" id="ProtNLM"/>
    </source>
</evidence>
<dbReference type="EMBL" id="BQNZ01000003">
    <property type="protein sequence ID" value="GKH73536.1"/>
    <property type="molecule type" value="Genomic_DNA"/>
</dbReference>
<dbReference type="Proteomes" id="UP001055114">
    <property type="component" value="Unassembled WGS sequence"/>
</dbReference>
<comment type="caution">
    <text evidence="1">The sequence shown here is derived from an EMBL/GenBank/DDBJ whole genome shotgun (WGS) entry which is preliminary data.</text>
</comment>
<gene>
    <name evidence="1" type="ORF">CE91St3_33990</name>
</gene>
<sequence length="385" mass="45078">MKYITIILLFLCLMSCHNGRQSSCENVPVEKDSVQLRVIPVSISDTAYRNVDQTFEQISYVVLSDNVVIGEIVRTLVSDERIFILDNQNKLFCFDMQGKVEYVIDEHGPGPNEYGNVLDFALNPPLKMLWMYDSTRRKLHCYDMYTGKRRQSISATYMAPERMAIWNGSFFFFMGDHYNYPDNPEMHYSLFCSLSGTKIDKSFFPHDRTSEFRFSYGKEHPFYYNNDKLYFIKDYETVVYQLTSESVTPVYKVELPDSLPLDVLMEVTPSLKLMQTRYSWLLSNAYEADGFLNLWFQKQGSCYAVYYDLLKDKLIYAGKQVNNHPVKDLLFISQIHGVYKDMFFSVVPSFVIQYKISENPDVFPDDLKNLTEESNPIIGFYRVKR</sequence>
<proteinExistence type="predicted"/>
<organism evidence="1 2">
    <name type="scientific">Parabacteroides merdae</name>
    <dbReference type="NCBI Taxonomy" id="46503"/>
    <lineage>
        <taxon>Bacteria</taxon>
        <taxon>Pseudomonadati</taxon>
        <taxon>Bacteroidota</taxon>
        <taxon>Bacteroidia</taxon>
        <taxon>Bacteroidales</taxon>
        <taxon>Tannerellaceae</taxon>
        <taxon>Parabacteroides</taxon>
    </lineage>
</organism>
<dbReference type="AlphaFoldDB" id="A0AA37NSE1"/>
<protein>
    <recommendedName>
        <fullName evidence="3">6-bladed beta-propeller</fullName>
    </recommendedName>
</protein>
<evidence type="ECO:0000313" key="2">
    <source>
        <dbReference type="Proteomes" id="UP001055114"/>
    </source>
</evidence>
<evidence type="ECO:0000313" key="1">
    <source>
        <dbReference type="EMBL" id="GKH73536.1"/>
    </source>
</evidence>
<dbReference type="RefSeq" id="WP_075967661.1">
    <property type="nucleotide sequence ID" value="NZ_BQNZ01000003.1"/>
</dbReference>
<dbReference type="Pfam" id="PF17170">
    <property type="entry name" value="DUF5128"/>
    <property type="match status" value="1"/>
</dbReference>
<accession>A0AA37NSE1</accession>
<name>A0AA37NSE1_9BACT</name>
<reference evidence="1" key="1">
    <citation type="submission" date="2022-01" db="EMBL/GenBank/DDBJ databases">
        <title>Novel bile acid biosynthetic pathways are enriched in the microbiome of centenarians.</title>
        <authorList>
            <person name="Sato Y."/>
            <person name="Atarashi K."/>
            <person name="Plichta R.D."/>
            <person name="Arai Y."/>
            <person name="Sasajima S."/>
            <person name="Kearney M.S."/>
            <person name="Suda W."/>
            <person name="Takeshita K."/>
            <person name="Sasaki T."/>
            <person name="Okamoto S."/>
            <person name="Skelly N.A."/>
            <person name="Okamura Y."/>
            <person name="Vlamakis H."/>
            <person name="Li Y."/>
            <person name="Tanoue T."/>
            <person name="Takei H."/>
            <person name="Nittono H."/>
            <person name="Narushima S."/>
            <person name="Irie J."/>
            <person name="Itoh H."/>
            <person name="Moriya K."/>
            <person name="Sugiura Y."/>
            <person name="Suematsu M."/>
            <person name="Moritoki N."/>
            <person name="Shibata S."/>
            <person name="Littman R.D."/>
            <person name="Fischbach A.M."/>
            <person name="Uwamino Y."/>
            <person name="Inoue T."/>
            <person name="Honda A."/>
            <person name="Hattori M."/>
            <person name="Murai T."/>
            <person name="Xavier J.R."/>
            <person name="Hirose N."/>
            <person name="Honda K."/>
        </authorList>
    </citation>
    <scope>NUCLEOTIDE SEQUENCE</scope>
    <source>
        <strain evidence="1">CE91-St3</strain>
    </source>
</reference>